<dbReference type="PANTHER" id="PTHR41247">
    <property type="entry name" value="HTH-TYPE TRANSCRIPTIONAL REPRESSOR YCNK"/>
    <property type="match status" value="1"/>
</dbReference>
<sequence>MGVTEYYGLALVDARAAEYVIGSDVYGPMGRELVPLATDADAADFLKDHKGKARVTFDAVTGEMLAALDAGTFE</sequence>
<reference evidence="1 2" key="1">
    <citation type="submission" date="2016-10" db="EMBL/GenBank/DDBJ databases">
        <authorList>
            <person name="de Groot N.N."/>
        </authorList>
    </citation>
    <scope>NUCLEOTIDE SEQUENCE [LARGE SCALE GENOMIC DNA]</scope>
    <source>
        <strain evidence="1 2">DSM 25294</strain>
    </source>
</reference>
<name>A0A1G8YWL4_9RHOB</name>
<protein>
    <submittedName>
        <fullName evidence="1">NosL protein</fullName>
    </submittedName>
</protein>
<evidence type="ECO:0000313" key="2">
    <source>
        <dbReference type="Proteomes" id="UP000199382"/>
    </source>
</evidence>
<dbReference type="Pfam" id="PF05573">
    <property type="entry name" value="NosL"/>
    <property type="match status" value="1"/>
</dbReference>
<dbReference type="Gene3D" id="3.30.70.2050">
    <property type="match status" value="1"/>
</dbReference>
<dbReference type="SUPFAM" id="SSF160387">
    <property type="entry name" value="NosL/MerB-like"/>
    <property type="match status" value="1"/>
</dbReference>
<dbReference type="InterPro" id="IPR008719">
    <property type="entry name" value="N2O_reductase_NosL"/>
</dbReference>
<dbReference type="STRING" id="571298.SAMN04488026_103022"/>
<dbReference type="AlphaFoldDB" id="A0A1G8YWL4"/>
<dbReference type="PANTHER" id="PTHR41247:SF1">
    <property type="entry name" value="HTH-TYPE TRANSCRIPTIONAL REPRESSOR YCNK"/>
    <property type="match status" value="1"/>
</dbReference>
<dbReference type="EMBL" id="FNEK01000030">
    <property type="protein sequence ID" value="SDK06370.1"/>
    <property type="molecule type" value="Genomic_DNA"/>
</dbReference>
<proteinExistence type="predicted"/>
<dbReference type="Proteomes" id="UP000199382">
    <property type="component" value="Unassembled WGS sequence"/>
</dbReference>
<accession>A0A1G8YWL4</accession>
<keyword evidence="2" id="KW-1185">Reference proteome</keyword>
<organism evidence="1 2">
    <name type="scientific">Aliiruegeria lutimaris</name>
    <dbReference type="NCBI Taxonomy" id="571298"/>
    <lineage>
        <taxon>Bacteria</taxon>
        <taxon>Pseudomonadati</taxon>
        <taxon>Pseudomonadota</taxon>
        <taxon>Alphaproteobacteria</taxon>
        <taxon>Rhodobacterales</taxon>
        <taxon>Roseobacteraceae</taxon>
        <taxon>Aliiruegeria</taxon>
    </lineage>
</organism>
<gene>
    <name evidence="1" type="ORF">SAMN04488026_103022</name>
</gene>
<evidence type="ECO:0000313" key="1">
    <source>
        <dbReference type="EMBL" id="SDK06370.1"/>
    </source>
</evidence>